<dbReference type="Pfam" id="PF00005">
    <property type="entry name" value="ABC_tran"/>
    <property type="match status" value="1"/>
</dbReference>
<dbReference type="GO" id="GO:0016887">
    <property type="term" value="F:ATP hydrolysis activity"/>
    <property type="evidence" value="ECO:0007669"/>
    <property type="project" value="InterPro"/>
</dbReference>
<dbReference type="Proteomes" id="UP000261739">
    <property type="component" value="Unassembled WGS sequence"/>
</dbReference>
<evidence type="ECO:0000256" key="1">
    <source>
        <dbReference type="ARBA" id="ARBA00005417"/>
    </source>
</evidence>
<gene>
    <name evidence="6" type="ORF">DIW82_07705</name>
</gene>
<evidence type="ECO:0000256" key="3">
    <source>
        <dbReference type="ARBA" id="ARBA00022741"/>
    </source>
</evidence>
<dbReference type="GO" id="GO:0005524">
    <property type="term" value="F:ATP binding"/>
    <property type="evidence" value="ECO:0007669"/>
    <property type="project" value="UniProtKB-KW"/>
</dbReference>
<organism evidence="6 7">
    <name type="scientific">Corynebacterium nuruki</name>
    <dbReference type="NCBI Taxonomy" id="1032851"/>
    <lineage>
        <taxon>Bacteria</taxon>
        <taxon>Bacillati</taxon>
        <taxon>Actinomycetota</taxon>
        <taxon>Actinomycetes</taxon>
        <taxon>Mycobacteriales</taxon>
        <taxon>Corynebacteriaceae</taxon>
        <taxon>Corynebacterium</taxon>
    </lineage>
</organism>
<dbReference type="SUPFAM" id="SSF52540">
    <property type="entry name" value="P-loop containing nucleoside triphosphate hydrolases"/>
    <property type="match status" value="1"/>
</dbReference>
<dbReference type="PANTHER" id="PTHR43776">
    <property type="entry name" value="TRANSPORT ATP-BINDING PROTEIN"/>
    <property type="match status" value="1"/>
</dbReference>
<dbReference type="PANTHER" id="PTHR43776:SF7">
    <property type="entry name" value="D,D-DIPEPTIDE TRANSPORT ATP-BINDING PROTEIN DDPF-RELATED"/>
    <property type="match status" value="1"/>
</dbReference>
<evidence type="ECO:0000256" key="4">
    <source>
        <dbReference type="ARBA" id="ARBA00022840"/>
    </source>
</evidence>
<dbReference type="EMBL" id="DQID01000199">
    <property type="protein sequence ID" value="HCT14664.1"/>
    <property type="molecule type" value="Genomic_DNA"/>
</dbReference>
<comment type="caution">
    <text evidence="6">The sequence shown here is derived from an EMBL/GenBank/DDBJ whole genome shotgun (WGS) entry which is preliminary data.</text>
</comment>
<comment type="similarity">
    <text evidence="1">Belongs to the ABC transporter superfamily.</text>
</comment>
<evidence type="ECO:0000256" key="2">
    <source>
        <dbReference type="ARBA" id="ARBA00022448"/>
    </source>
</evidence>
<dbReference type="InterPro" id="IPR027417">
    <property type="entry name" value="P-loop_NTPase"/>
</dbReference>
<keyword evidence="2" id="KW-0813">Transport</keyword>
<evidence type="ECO:0000313" key="7">
    <source>
        <dbReference type="Proteomes" id="UP000261739"/>
    </source>
</evidence>
<feature type="non-terminal residue" evidence="6">
    <location>
        <position position="1"/>
    </location>
</feature>
<protein>
    <submittedName>
        <fullName evidence="6">ABC transporter ATP-binding protein</fullName>
    </submittedName>
</protein>
<evidence type="ECO:0000259" key="5">
    <source>
        <dbReference type="Pfam" id="PF00005"/>
    </source>
</evidence>
<keyword evidence="4 6" id="KW-0067">ATP-binding</keyword>
<sequence>GGQRQRVAIARALALDPEALILDEAVSALDVLVQSQVLALLNDLQREMGLTYLFITHDLAVVKQIADETLVMQRGRIVERGETDELFDHPEQEYTARLLASIPGGSIALHQG</sequence>
<dbReference type="InterPro" id="IPR050319">
    <property type="entry name" value="ABC_transp_ATP-bind"/>
</dbReference>
<name>A0A3D4SZG1_9CORY</name>
<proteinExistence type="inferred from homology"/>
<evidence type="ECO:0000313" key="6">
    <source>
        <dbReference type="EMBL" id="HCT14664.1"/>
    </source>
</evidence>
<reference evidence="6 7" key="1">
    <citation type="journal article" date="2018" name="Nat. Biotechnol.">
        <title>A standardized bacterial taxonomy based on genome phylogeny substantially revises the tree of life.</title>
        <authorList>
            <person name="Parks D.H."/>
            <person name="Chuvochina M."/>
            <person name="Waite D.W."/>
            <person name="Rinke C."/>
            <person name="Skarshewski A."/>
            <person name="Chaumeil P.A."/>
            <person name="Hugenholtz P."/>
        </authorList>
    </citation>
    <scope>NUCLEOTIDE SEQUENCE [LARGE SCALE GENOMIC DNA]</scope>
    <source>
        <strain evidence="6">UBA11247</strain>
    </source>
</reference>
<dbReference type="InterPro" id="IPR003439">
    <property type="entry name" value="ABC_transporter-like_ATP-bd"/>
</dbReference>
<keyword evidence="3" id="KW-0547">Nucleotide-binding</keyword>
<feature type="domain" description="ABC transporter" evidence="5">
    <location>
        <begin position="1"/>
        <end position="26"/>
    </location>
</feature>
<dbReference type="AlphaFoldDB" id="A0A3D4SZG1"/>
<accession>A0A3D4SZG1</accession>
<dbReference type="Gene3D" id="3.40.50.300">
    <property type="entry name" value="P-loop containing nucleotide triphosphate hydrolases"/>
    <property type="match status" value="1"/>
</dbReference>
<dbReference type="STRING" id="863239.GCA_000213935_01741"/>